<comment type="caution">
    <text evidence="5">The sequence shown here is derived from an EMBL/GenBank/DDBJ whole genome shotgun (WGS) entry which is preliminary data.</text>
</comment>
<evidence type="ECO:0000259" key="4">
    <source>
        <dbReference type="PROSITE" id="PS50405"/>
    </source>
</evidence>
<feature type="domain" description="GST C-terminal" evidence="4">
    <location>
        <begin position="128"/>
        <end position="243"/>
    </location>
</feature>
<evidence type="ECO:0000256" key="1">
    <source>
        <dbReference type="ARBA" id="ARBA00007409"/>
    </source>
</evidence>
<evidence type="ECO:0000256" key="2">
    <source>
        <dbReference type="RuleBase" id="RU003494"/>
    </source>
</evidence>
<dbReference type="Gene3D" id="3.40.30.10">
    <property type="entry name" value="Glutaredoxin"/>
    <property type="match status" value="1"/>
</dbReference>
<evidence type="ECO:0000259" key="3">
    <source>
        <dbReference type="PROSITE" id="PS50404"/>
    </source>
</evidence>
<dbReference type="SFLD" id="SFLDG01151">
    <property type="entry name" value="Main.2:_Nu-like"/>
    <property type="match status" value="1"/>
</dbReference>
<dbReference type="InterPro" id="IPR036282">
    <property type="entry name" value="Glutathione-S-Trfase_C_sf"/>
</dbReference>
<dbReference type="SFLD" id="SFLDG00358">
    <property type="entry name" value="Main_(cytGST)"/>
    <property type="match status" value="1"/>
</dbReference>
<dbReference type="PANTHER" id="PTHR44051">
    <property type="entry name" value="GLUTATHIONE S-TRANSFERASE-RELATED"/>
    <property type="match status" value="1"/>
</dbReference>
<dbReference type="AlphaFoldDB" id="A0AAW0DAG4"/>
<protein>
    <submittedName>
        <fullName evidence="5">Glutathione S-transferase C-terminal-like protein</fullName>
    </submittedName>
</protein>
<sequence length="243" mass="27584">MASVLRATRRFGAIPNSLQSSSSLRPRYATMASKPIILYAVGTPNGKKASIFLEELKAAYGLEYEYKKIDFSKTEQKEPWFLELNPNGRIPAIVDRSKDNFAVFETGAILLYLQQHYDKENRFGFDAATKEGSEVQQWMFWANAGLGPMMGQAGHFKNLKEPIPYALNRYVDESKRLFGVMEIRLKDHEYLVANKYSIADVNAYTWVAAHTFIGLSLDEWPGVKRWFDKIGEREAVKAGNAVP</sequence>
<proteinExistence type="inferred from homology"/>
<dbReference type="InterPro" id="IPR010987">
    <property type="entry name" value="Glutathione-S-Trfase_C-like"/>
</dbReference>
<dbReference type="PROSITE" id="PS50404">
    <property type="entry name" value="GST_NTER"/>
    <property type="match status" value="1"/>
</dbReference>
<dbReference type="PANTHER" id="PTHR44051:SF8">
    <property type="entry name" value="GLUTATHIONE S-TRANSFERASE GSTA"/>
    <property type="match status" value="1"/>
</dbReference>
<dbReference type="Pfam" id="PF02798">
    <property type="entry name" value="GST_N"/>
    <property type="match status" value="1"/>
</dbReference>
<dbReference type="Pfam" id="PF00043">
    <property type="entry name" value="GST_C"/>
    <property type="match status" value="1"/>
</dbReference>
<dbReference type="SFLD" id="SFLDS00019">
    <property type="entry name" value="Glutathione_Transferase_(cytos"/>
    <property type="match status" value="1"/>
</dbReference>
<dbReference type="InterPro" id="IPR040079">
    <property type="entry name" value="Glutathione_S-Trfase"/>
</dbReference>
<feature type="domain" description="GST N-terminal" evidence="3">
    <location>
        <begin position="37"/>
        <end position="121"/>
    </location>
</feature>
<dbReference type="SUPFAM" id="SSF52833">
    <property type="entry name" value="Thioredoxin-like"/>
    <property type="match status" value="1"/>
</dbReference>
<keyword evidence="6" id="KW-1185">Reference proteome</keyword>
<reference evidence="5 6" key="1">
    <citation type="journal article" date="2024" name="J Genomics">
        <title>Draft genome sequencing and assembly of Favolaschia claudopus CIRM-BRFM 2984 isolated from oak limbs.</title>
        <authorList>
            <person name="Navarro D."/>
            <person name="Drula E."/>
            <person name="Chaduli D."/>
            <person name="Cazenave R."/>
            <person name="Ahrendt S."/>
            <person name="Wang J."/>
            <person name="Lipzen A."/>
            <person name="Daum C."/>
            <person name="Barry K."/>
            <person name="Grigoriev I.V."/>
            <person name="Favel A."/>
            <person name="Rosso M.N."/>
            <person name="Martin F."/>
        </authorList>
    </citation>
    <scope>NUCLEOTIDE SEQUENCE [LARGE SCALE GENOMIC DNA]</scope>
    <source>
        <strain evidence="5 6">CIRM-BRFM 2984</strain>
    </source>
</reference>
<dbReference type="Proteomes" id="UP001362999">
    <property type="component" value="Unassembled WGS sequence"/>
</dbReference>
<accession>A0AAW0DAG4</accession>
<organism evidence="5 6">
    <name type="scientific">Favolaschia claudopus</name>
    <dbReference type="NCBI Taxonomy" id="2862362"/>
    <lineage>
        <taxon>Eukaryota</taxon>
        <taxon>Fungi</taxon>
        <taxon>Dikarya</taxon>
        <taxon>Basidiomycota</taxon>
        <taxon>Agaricomycotina</taxon>
        <taxon>Agaricomycetes</taxon>
        <taxon>Agaricomycetidae</taxon>
        <taxon>Agaricales</taxon>
        <taxon>Marasmiineae</taxon>
        <taxon>Mycenaceae</taxon>
        <taxon>Favolaschia</taxon>
    </lineage>
</organism>
<dbReference type="Gene3D" id="1.20.1050.10">
    <property type="match status" value="1"/>
</dbReference>
<dbReference type="CDD" id="cd03048">
    <property type="entry name" value="GST_N_Ure2p_like"/>
    <property type="match status" value="1"/>
</dbReference>
<dbReference type="InterPro" id="IPR036249">
    <property type="entry name" value="Thioredoxin-like_sf"/>
</dbReference>
<comment type="similarity">
    <text evidence="1 2">Belongs to the GST superfamily.</text>
</comment>
<dbReference type="EMBL" id="JAWWNJ010000009">
    <property type="protein sequence ID" value="KAK7048266.1"/>
    <property type="molecule type" value="Genomic_DNA"/>
</dbReference>
<gene>
    <name evidence="5" type="ORF">R3P38DRAFT_2605952</name>
</gene>
<dbReference type="InterPro" id="IPR004045">
    <property type="entry name" value="Glutathione_S-Trfase_N"/>
</dbReference>
<dbReference type="PROSITE" id="PS50405">
    <property type="entry name" value="GST_CTER"/>
    <property type="match status" value="1"/>
</dbReference>
<dbReference type="InterPro" id="IPR004046">
    <property type="entry name" value="GST_C"/>
</dbReference>
<evidence type="ECO:0000313" key="5">
    <source>
        <dbReference type="EMBL" id="KAK7048266.1"/>
    </source>
</evidence>
<name>A0AAW0DAG4_9AGAR</name>
<evidence type="ECO:0000313" key="6">
    <source>
        <dbReference type="Proteomes" id="UP001362999"/>
    </source>
</evidence>
<dbReference type="SUPFAM" id="SSF47616">
    <property type="entry name" value="GST C-terminal domain-like"/>
    <property type="match status" value="1"/>
</dbReference>